<dbReference type="AlphaFoldDB" id="A0A9P9WQ08"/>
<dbReference type="Pfam" id="PF11951">
    <property type="entry name" value="Fungal_trans_2"/>
    <property type="match status" value="1"/>
</dbReference>
<reference evidence="2" key="1">
    <citation type="submission" date="2021-03" db="EMBL/GenBank/DDBJ databases">
        <title>Revisited historic fungal species revealed as producer of novel bioactive compounds through whole genome sequencing and comparative genomics.</title>
        <authorList>
            <person name="Vignolle G.A."/>
            <person name="Hochenegger N."/>
            <person name="Mach R.L."/>
            <person name="Mach-Aigner A.R."/>
            <person name="Javad Rahimi M."/>
            <person name="Salim K.A."/>
            <person name="Chan C.M."/>
            <person name="Lim L.B.L."/>
            <person name="Cai F."/>
            <person name="Druzhinina I.S."/>
            <person name="U'Ren J.M."/>
            <person name="Derntl C."/>
        </authorList>
    </citation>
    <scope>NUCLEOTIDE SEQUENCE</scope>
    <source>
        <strain evidence="2">TUCIM 5799</strain>
    </source>
</reference>
<organism evidence="2 3">
    <name type="scientific">Neoarthrinium moseri</name>
    <dbReference type="NCBI Taxonomy" id="1658444"/>
    <lineage>
        <taxon>Eukaryota</taxon>
        <taxon>Fungi</taxon>
        <taxon>Dikarya</taxon>
        <taxon>Ascomycota</taxon>
        <taxon>Pezizomycotina</taxon>
        <taxon>Sordariomycetes</taxon>
        <taxon>Xylariomycetidae</taxon>
        <taxon>Amphisphaeriales</taxon>
        <taxon>Apiosporaceae</taxon>
        <taxon>Neoarthrinium</taxon>
    </lineage>
</organism>
<dbReference type="Proteomes" id="UP000829685">
    <property type="component" value="Unassembled WGS sequence"/>
</dbReference>
<protein>
    <submittedName>
        <fullName evidence="2">Uncharacterized protein</fullName>
    </submittedName>
</protein>
<accession>A0A9P9WQ08</accession>
<evidence type="ECO:0000256" key="1">
    <source>
        <dbReference type="ARBA" id="ARBA00023242"/>
    </source>
</evidence>
<sequence length="417" mass="47071">MVMPKLEDLEDWEANANLLSMPDDMLGGCSVEVSNETRFLYDIFARYRSVVDRDVTPDSHASLVERALSNPALLHGALLLSATRWTWYSGSMETIQKSFLHHKLEAIQIVNDRLQDPMDMGSDTTITSIAALAMAESALGRQEVADAHLNGLSRVLAMRGPAPIGRNPLLQNMILSTNQGLYHMSMKELGETIESIEGCYNTLTLFVDPVIAESTNNPALSNKTVGEVMTSRVYSEQTEWTAPPAEAKSRARFMTCCFRLWTMRGPGSSDMFSLNWFMEALIDECCMTEHAMLRRKFPRNAWLWAAMMTRCAATSVQPNSASEAQQIEEWKNIACSKIRLVSEAANLRTWEEARAIMRSWVWRDNLVDERQLKEMWEGAVLGKRTFEDGTVSPAFLDKRLFIPADELKPVILHHDLL</sequence>
<evidence type="ECO:0000313" key="3">
    <source>
        <dbReference type="Proteomes" id="UP000829685"/>
    </source>
</evidence>
<dbReference type="PANTHER" id="PTHR37540:SF5">
    <property type="entry name" value="TRANSCRIPTION FACTOR DOMAIN-CONTAINING PROTEIN"/>
    <property type="match status" value="1"/>
</dbReference>
<gene>
    <name evidence="2" type="ORF">JX265_004617</name>
</gene>
<proteinExistence type="predicted"/>
<dbReference type="PANTHER" id="PTHR37540">
    <property type="entry name" value="TRANSCRIPTION FACTOR (ACR-2), PUTATIVE-RELATED-RELATED"/>
    <property type="match status" value="1"/>
</dbReference>
<dbReference type="EMBL" id="JAFIMR010000009">
    <property type="protein sequence ID" value="KAI1874409.1"/>
    <property type="molecule type" value="Genomic_DNA"/>
</dbReference>
<keyword evidence="1" id="KW-0539">Nucleus</keyword>
<comment type="caution">
    <text evidence="2">The sequence shown here is derived from an EMBL/GenBank/DDBJ whole genome shotgun (WGS) entry which is preliminary data.</text>
</comment>
<evidence type="ECO:0000313" key="2">
    <source>
        <dbReference type="EMBL" id="KAI1874409.1"/>
    </source>
</evidence>
<keyword evidence="3" id="KW-1185">Reference proteome</keyword>
<name>A0A9P9WQ08_9PEZI</name>
<dbReference type="InterPro" id="IPR021858">
    <property type="entry name" value="Fun_TF"/>
</dbReference>